<dbReference type="Pfam" id="PF13487">
    <property type="entry name" value="HD_5"/>
    <property type="match status" value="1"/>
</dbReference>
<dbReference type="CDD" id="cd00077">
    <property type="entry name" value="HDc"/>
    <property type="match status" value="1"/>
</dbReference>
<proteinExistence type="predicted"/>
<dbReference type="Pfam" id="PF00072">
    <property type="entry name" value="Response_reg"/>
    <property type="match status" value="1"/>
</dbReference>
<dbReference type="InterPro" id="IPR003607">
    <property type="entry name" value="HD/PDEase_dom"/>
</dbReference>
<dbReference type="SMART" id="SM00471">
    <property type="entry name" value="HDc"/>
    <property type="match status" value="1"/>
</dbReference>
<keyword evidence="7" id="KW-1185">Reference proteome</keyword>
<evidence type="ECO:0000256" key="1">
    <source>
        <dbReference type="ARBA" id="ARBA00018672"/>
    </source>
</evidence>
<evidence type="ECO:0000259" key="4">
    <source>
        <dbReference type="PROSITE" id="PS50110"/>
    </source>
</evidence>
<dbReference type="AlphaFoldDB" id="A0A6L5Y0J3"/>
<dbReference type="GO" id="GO:0000160">
    <property type="term" value="P:phosphorelay signal transduction system"/>
    <property type="evidence" value="ECO:0007669"/>
    <property type="project" value="InterPro"/>
</dbReference>
<feature type="modified residue" description="4-aspartylphosphate" evidence="3">
    <location>
        <position position="407"/>
    </location>
</feature>
<dbReference type="Proteomes" id="UP000482209">
    <property type="component" value="Unassembled WGS sequence"/>
</dbReference>
<sequence length="475" mass="53731">MRYISIEYAKPGMMLARSVYDEADRVLVGAYNELTEDFITKLAKRGFPGVYIEDELSKDIIIQETISAELRNYAVRSLKECNIDATLDIAKAIVDQIMNSRVISLDLVDLRTFDDYTYRHSVNVAVLSTVIGSGMGMNSQELVDLCASAILHDIGKICIDKNILNKPGKLTSEEYDVIKTHARLSYDLIKEKWNISAKTKNGVLFHHENEDGSGYPLGLEKNNIHPFAKIIHVADVYDALITKRSYKKAFSLAEAIEYLMGGCDILFDRKVVETFLDYVPVYPKGITVLLSDGREAIVVENYKHSTLRPKVRLTTGEEINLSDETKNRNITIIGIQGEEIAVGEDLLQHEARRHFGKKHILVVDDMVTNLKTMQGILENDYKVSIVKSGQQALNFLERVMPDLIMMDIDMPDMDGIETVEKIQEKYGTQIPVIFLTALADEQTVQRCRKVKAKDYIVKPFKPVYVLARIVLALEE</sequence>
<dbReference type="EMBL" id="VUMT01000015">
    <property type="protein sequence ID" value="MSS64231.1"/>
    <property type="molecule type" value="Genomic_DNA"/>
</dbReference>
<dbReference type="PROSITE" id="PS51832">
    <property type="entry name" value="HD_GYP"/>
    <property type="match status" value="1"/>
</dbReference>
<comment type="caution">
    <text evidence="6">The sequence shown here is derived from an EMBL/GenBank/DDBJ whole genome shotgun (WGS) entry which is preliminary data.</text>
</comment>
<dbReference type="RefSeq" id="WP_328597842.1">
    <property type="nucleotide sequence ID" value="NZ_VUMT01000015.1"/>
</dbReference>
<reference evidence="6 7" key="1">
    <citation type="submission" date="2019-08" db="EMBL/GenBank/DDBJ databases">
        <title>In-depth cultivation of the pig gut microbiome towards novel bacterial diversity and tailored functional studies.</title>
        <authorList>
            <person name="Wylensek D."/>
            <person name="Hitch T.C.A."/>
            <person name="Clavel T."/>
        </authorList>
    </citation>
    <scope>NUCLEOTIDE SEQUENCE [LARGE SCALE GENOMIC DNA]</scope>
    <source>
        <strain evidence="6 7">WCA-693-APC-MOT-I</strain>
    </source>
</reference>
<accession>A0A6L5Y0J3</accession>
<protein>
    <recommendedName>
        <fullName evidence="1">Stage 0 sporulation protein A homolog</fullName>
    </recommendedName>
</protein>
<dbReference type="SUPFAM" id="SSF52172">
    <property type="entry name" value="CheY-like"/>
    <property type="match status" value="1"/>
</dbReference>
<dbReference type="PROSITE" id="PS50110">
    <property type="entry name" value="RESPONSE_REGULATORY"/>
    <property type="match status" value="1"/>
</dbReference>
<dbReference type="InterPro" id="IPR001789">
    <property type="entry name" value="Sig_transdc_resp-reg_receiver"/>
</dbReference>
<evidence type="ECO:0000313" key="7">
    <source>
        <dbReference type="Proteomes" id="UP000482209"/>
    </source>
</evidence>
<dbReference type="SUPFAM" id="SSF109604">
    <property type="entry name" value="HD-domain/PDEase-like"/>
    <property type="match status" value="1"/>
</dbReference>
<dbReference type="Gene3D" id="3.40.50.2300">
    <property type="match status" value="1"/>
</dbReference>
<keyword evidence="3" id="KW-0597">Phosphoprotein</keyword>
<dbReference type="PANTHER" id="PTHR45228">
    <property type="entry name" value="CYCLIC DI-GMP PHOSPHODIESTERASE TM_0186-RELATED"/>
    <property type="match status" value="1"/>
</dbReference>
<gene>
    <name evidence="6" type="ORF">FYJ58_10130</name>
</gene>
<dbReference type="InterPro" id="IPR052020">
    <property type="entry name" value="Cyclic_di-GMP/3'3'-cGAMP_PDE"/>
</dbReference>
<dbReference type="Gene3D" id="1.10.3210.10">
    <property type="entry name" value="Hypothetical protein af1432"/>
    <property type="match status" value="1"/>
</dbReference>
<evidence type="ECO:0000256" key="3">
    <source>
        <dbReference type="PROSITE-ProRule" id="PRU00169"/>
    </source>
</evidence>
<dbReference type="InterPro" id="IPR037522">
    <property type="entry name" value="HD_GYP_dom"/>
</dbReference>
<feature type="domain" description="Response regulatory" evidence="4">
    <location>
        <begin position="359"/>
        <end position="473"/>
    </location>
</feature>
<feature type="domain" description="HD-GYP" evidence="5">
    <location>
        <begin position="95"/>
        <end position="291"/>
    </location>
</feature>
<evidence type="ECO:0000259" key="5">
    <source>
        <dbReference type="PROSITE" id="PS51832"/>
    </source>
</evidence>
<comment type="function">
    <text evidence="2">May play the central regulatory role in sporulation. It may be an element of the effector pathway responsible for the activation of sporulation genes in response to nutritional stress. Spo0A may act in concert with spo0H (a sigma factor) to control the expression of some genes that are critical to the sporulation process.</text>
</comment>
<evidence type="ECO:0000256" key="2">
    <source>
        <dbReference type="ARBA" id="ARBA00024867"/>
    </source>
</evidence>
<dbReference type="InterPro" id="IPR011006">
    <property type="entry name" value="CheY-like_superfamily"/>
</dbReference>
<dbReference type="SMART" id="SM00448">
    <property type="entry name" value="REC"/>
    <property type="match status" value="1"/>
</dbReference>
<organism evidence="6 7">
    <name type="scientific">Velocimicrobium porci</name>
    <dbReference type="NCBI Taxonomy" id="2606634"/>
    <lineage>
        <taxon>Bacteria</taxon>
        <taxon>Bacillati</taxon>
        <taxon>Bacillota</taxon>
        <taxon>Clostridia</taxon>
        <taxon>Lachnospirales</taxon>
        <taxon>Lachnospiraceae</taxon>
        <taxon>Velocimicrobium</taxon>
    </lineage>
</organism>
<evidence type="ECO:0000313" key="6">
    <source>
        <dbReference type="EMBL" id="MSS64231.1"/>
    </source>
</evidence>
<name>A0A6L5Y0J3_9FIRM</name>